<dbReference type="EMBL" id="CP019948">
    <property type="protein sequence ID" value="ARN81682.1"/>
    <property type="molecule type" value="Genomic_DNA"/>
</dbReference>
<reference evidence="3 4" key="1">
    <citation type="submission" date="2017-02" db="EMBL/GenBank/DDBJ databases">
        <authorList>
            <person name="Peterson S.W."/>
        </authorList>
    </citation>
    <scope>NUCLEOTIDE SEQUENCE [LARGE SCALE GENOMIC DNA]</scope>
    <source>
        <strain evidence="3 4">S285</strain>
    </source>
</reference>
<dbReference type="OrthoDB" id="8017994at2"/>
<protein>
    <recommendedName>
        <fullName evidence="5">Invasion-associated locus B family protein</fullName>
    </recommendedName>
</protein>
<proteinExistence type="predicted"/>
<feature type="chain" id="PRO_5013343437" description="Invasion-associated locus B family protein" evidence="2">
    <location>
        <begin position="24"/>
        <end position="226"/>
    </location>
</feature>
<evidence type="ECO:0000256" key="2">
    <source>
        <dbReference type="SAM" id="SignalP"/>
    </source>
</evidence>
<dbReference type="InterPro" id="IPR038696">
    <property type="entry name" value="IalB_sf"/>
</dbReference>
<feature type="compositionally biased region" description="Basic and acidic residues" evidence="1">
    <location>
        <begin position="204"/>
        <end position="214"/>
    </location>
</feature>
<keyword evidence="4" id="KW-1185">Reference proteome</keyword>
<sequence length="226" mass="23801">MSFNILRSCVAAAALLTAGAAIAQQAQPAQPGAGAQPAAPPAPVVQEFVAVDPEWNKVCFNEPQTQKQICQTTRLFGDRAENPVLSILVTDPGGADKAIQVLAPMGVALRPGFRIAVDKGAPEGGAYELCTPQGAYGGLHVKQAFVDSMKKGEKLAVSVKTINGAEFIFNLPLAGFGKAFDGPGIDPKVAEERQRKLQEELMKKAEEERKKLEANKTGAAAPAKPK</sequence>
<dbReference type="RefSeq" id="WP_085771800.1">
    <property type="nucleotide sequence ID" value="NZ_AP027149.1"/>
</dbReference>
<keyword evidence="2" id="KW-0732">Signal</keyword>
<evidence type="ECO:0008006" key="5">
    <source>
        <dbReference type="Google" id="ProtNLM"/>
    </source>
</evidence>
<evidence type="ECO:0000313" key="4">
    <source>
        <dbReference type="Proteomes" id="UP000193978"/>
    </source>
</evidence>
<accession>A0A1W6MVS0</accession>
<evidence type="ECO:0000256" key="1">
    <source>
        <dbReference type="SAM" id="MobiDB-lite"/>
    </source>
</evidence>
<dbReference type="AlphaFoldDB" id="A0A1W6MVS0"/>
<dbReference type="InterPro" id="IPR010642">
    <property type="entry name" value="Invasion_prot_B"/>
</dbReference>
<evidence type="ECO:0000313" key="3">
    <source>
        <dbReference type="EMBL" id="ARN81682.1"/>
    </source>
</evidence>
<dbReference type="KEGG" id="mbry:B1812_12030"/>
<dbReference type="Gene3D" id="2.60.40.1880">
    <property type="entry name" value="Invasion associated locus B (IalB) protein"/>
    <property type="match status" value="1"/>
</dbReference>
<gene>
    <name evidence="3" type="ORF">B1812_12030</name>
</gene>
<dbReference type="Pfam" id="PF06776">
    <property type="entry name" value="IalB"/>
    <property type="match status" value="1"/>
</dbReference>
<dbReference type="Proteomes" id="UP000193978">
    <property type="component" value="Chromosome"/>
</dbReference>
<dbReference type="STRING" id="655015.B1812_12030"/>
<name>A0A1W6MVS0_9HYPH</name>
<feature type="region of interest" description="Disordered" evidence="1">
    <location>
        <begin position="204"/>
        <end position="226"/>
    </location>
</feature>
<organism evidence="3 4">
    <name type="scientific">Methylocystis bryophila</name>
    <dbReference type="NCBI Taxonomy" id="655015"/>
    <lineage>
        <taxon>Bacteria</taxon>
        <taxon>Pseudomonadati</taxon>
        <taxon>Pseudomonadota</taxon>
        <taxon>Alphaproteobacteria</taxon>
        <taxon>Hyphomicrobiales</taxon>
        <taxon>Methylocystaceae</taxon>
        <taxon>Methylocystis</taxon>
    </lineage>
</organism>
<feature type="signal peptide" evidence="2">
    <location>
        <begin position="1"/>
        <end position="23"/>
    </location>
</feature>